<sequence>MSGEAPSWKKRRGRQRRRQQNVHLEANSDHSDSESDDSDAGDRTDRPKKKSCREDHSTDGDSEGRNVDNQSNEADSDDARHSDHAENQSDESPSQNSSERNEDPNIEDNIGNHRNCEDDEGGDVNNQAADDGVDDNVDEGGDFNNQAAHDGEDNNGYYNHIDSPARSIASDIESSAEGSLNSDQSEAEVSDSDREDSDNSRSGSESENEDEDEEEGEDEEEAMNNRPIYNGAQINFKESLLAILTFILTHKLTGLCVSDLLSLIILHCGANNICLTSLYRFKNYFKMIGRNFIICHYYCSECEISLANKNSICAKCQNPKNIAYFIEFPIVTQLQSLIETKKNNRNIEDIYDGRIYKHFTTTGFLSNPNNISFFMYFDGIALFKSSTFSIWPVYLTINELKYKERTRKENTIIAGIWFGKSKPNPNLFLVPMEEKLTTLESDGVDLQLPNGGSVRVKGKLLGAVGDMPAKAAFMRLRQYNGAFSCFHCMEQGGRFDVGRTTVQVFPYNKNFRLRKRNETIRFGELAVAARQADPDASVYGVKGPTLLSIMLPNIIYSMGQDVMHGIFLGVMKTLASFWFDSQYSDFPFSISAFVNVVDRRLKCIKPPFSFQRFPRSLAKEFAQFKASDWKIFFFFYSLPALIGILPHQYWLHHLKLVNAISVLCQESISMEEIITAEEILHSYVAEFEGLYGVRHLSLTFHQLLHLPLVVRNLGPAWVYSCFFYESLNGELRQLVHGSKHVALQICSSSCVFMNLTVMVNSLPEGRVKQFCLKVQQKGALKVKITENIDHQSAVVGKLVNYVNVPDLYIRLLTETFNVNGGLWKYFLRLKVKGSVFTSESYERSERKLSCFVEIVHDNIPYLCKINSFVKWTACYINCPPNCDCQKLYICFVTVYNRVHWEIHEADMPVFVSYLNKVTPTNEIRAFPVNSIKSACLYMPLDTAEYMALPINNLEVE</sequence>
<feature type="compositionally biased region" description="Basic and acidic residues" evidence="1">
    <location>
        <begin position="52"/>
        <end position="66"/>
    </location>
</feature>
<protein>
    <submittedName>
        <fullName evidence="2">Halomucin</fullName>
    </submittedName>
</protein>
<dbReference type="Proteomes" id="UP001219518">
    <property type="component" value="Unassembled WGS sequence"/>
</dbReference>
<proteinExistence type="predicted"/>
<dbReference type="AlphaFoldDB" id="A0AAE1LEX1"/>
<feature type="region of interest" description="Disordered" evidence="1">
    <location>
        <begin position="1"/>
        <end position="225"/>
    </location>
</feature>
<evidence type="ECO:0000256" key="1">
    <source>
        <dbReference type="SAM" id="MobiDB-lite"/>
    </source>
</evidence>
<feature type="compositionally biased region" description="Acidic residues" evidence="1">
    <location>
        <begin position="185"/>
        <end position="196"/>
    </location>
</feature>
<reference evidence="2" key="1">
    <citation type="submission" date="2021-07" db="EMBL/GenBank/DDBJ databases">
        <authorList>
            <person name="Catto M.A."/>
            <person name="Jacobson A."/>
            <person name="Kennedy G."/>
            <person name="Labadie P."/>
            <person name="Hunt B.G."/>
            <person name="Srinivasan R."/>
        </authorList>
    </citation>
    <scope>NUCLEOTIDE SEQUENCE</scope>
    <source>
        <strain evidence="2">PL_HMW_Pooled</strain>
        <tissue evidence="2">Head</tissue>
    </source>
</reference>
<feature type="compositionally biased region" description="Acidic residues" evidence="1">
    <location>
        <begin position="131"/>
        <end position="141"/>
    </location>
</feature>
<comment type="caution">
    <text evidence="2">The sequence shown here is derived from an EMBL/GenBank/DDBJ whole genome shotgun (WGS) entry which is preliminary data.</text>
</comment>
<organism evidence="2 3">
    <name type="scientific">Frankliniella fusca</name>
    <dbReference type="NCBI Taxonomy" id="407009"/>
    <lineage>
        <taxon>Eukaryota</taxon>
        <taxon>Metazoa</taxon>
        <taxon>Ecdysozoa</taxon>
        <taxon>Arthropoda</taxon>
        <taxon>Hexapoda</taxon>
        <taxon>Insecta</taxon>
        <taxon>Pterygota</taxon>
        <taxon>Neoptera</taxon>
        <taxon>Paraneoptera</taxon>
        <taxon>Thysanoptera</taxon>
        <taxon>Terebrantia</taxon>
        <taxon>Thripoidea</taxon>
        <taxon>Thripidae</taxon>
        <taxon>Frankliniella</taxon>
    </lineage>
</organism>
<gene>
    <name evidence="2" type="ORF">KUF71_025465</name>
</gene>
<reference evidence="2" key="2">
    <citation type="journal article" date="2023" name="BMC Genomics">
        <title>Pest status, molecular evolution, and epigenetic factors derived from the genome assembly of Frankliniella fusca, a thysanopteran phytovirus vector.</title>
        <authorList>
            <person name="Catto M.A."/>
            <person name="Labadie P.E."/>
            <person name="Jacobson A.L."/>
            <person name="Kennedy G.G."/>
            <person name="Srinivasan R."/>
            <person name="Hunt B.G."/>
        </authorList>
    </citation>
    <scope>NUCLEOTIDE SEQUENCE</scope>
    <source>
        <strain evidence="2">PL_HMW_Pooled</strain>
    </source>
</reference>
<feature type="compositionally biased region" description="Polar residues" evidence="1">
    <location>
        <begin position="172"/>
        <end position="184"/>
    </location>
</feature>
<evidence type="ECO:0000313" key="3">
    <source>
        <dbReference type="Proteomes" id="UP001219518"/>
    </source>
</evidence>
<dbReference type="Pfam" id="PF06869">
    <property type="entry name" value="DUF1258"/>
    <property type="match status" value="1"/>
</dbReference>
<feature type="compositionally biased region" description="Basic and acidic residues" evidence="1">
    <location>
        <begin position="77"/>
        <end position="87"/>
    </location>
</feature>
<dbReference type="PANTHER" id="PTHR46579">
    <property type="entry name" value="F5/8 TYPE C DOMAIN-CONTAINING PROTEIN-RELATED"/>
    <property type="match status" value="1"/>
</dbReference>
<dbReference type="EMBL" id="JAHWGI010000503">
    <property type="protein sequence ID" value="KAK3916204.1"/>
    <property type="molecule type" value="Genomic_DNA"/>
</dbReference>
<dbReference type="InterPro" id="IPR009667">
    <property type="entry name" value="DUF1258"/>
</dbReference>
<keyword evidence="3" id="KW-1185">Reference proteome</keyword>
<feature type="compositionally biased region" description="Basic residues" evidence="1">
    <location>
        <begin position="8"/>
        <end position="20"/>
    </location>
</feature>
<accession>A0AAE1LEX1</accession>
<name>A0AAE1LEX1_9NEOP</name>
<evidence type="ECO:0000313" key="2">
    <source>
        <dbReference type="EMBL" id="KAK3916204.1"/>
    </source>
</evidence>
<dbReference type="PANTHER" id="PTHR46579:SF1">
    <property type="entry name" value="F5_8 TYPE C DOMAIN-CONTAINING PROTEIN"/>
    <property type="match status" value="1"/>
</dbReference>
<feature type="compositionally biased region" description="Acidic residues" evidence="1">
    <location>
        <begin position="206"/>
        <end position="222"/>
    </location>
</feature>